<comment type="caution">
    <text evidence="3">The sequence shown here is derived from an EMBL/GenBank/DDBJ whole genome shotgun (WGS) entry which is preliminary data.</text>
</comment>
<dbReference type="EMBL" id="WHUW01000006">
    <property type="protein sequence ID" value="KAF8444588.1"/>
    <property type="molecule type" value="Genomic_DNA"/>
</dbReference>
<proteinExistence type="predicted"/>
<keyword evidence="4" id="KW-1185">Reference proteome</keyword>
<protein>
    <submittedName>
        <fullName evidence="3">Uncharacterized protein</fullName>
    </submittedName>
</protein>
<evidence type="ECO:0000313" key="3">
    <source>
        <dbReference type="EMBL" id="KAF8444588.1"/>
    </source>
</evidence>
<feature type="region of interest" description="Disordered" evidence="1">
    <location>
        <begin position="1"/>
        <end position="52"/>
    </location>
</feature>
<gene>
    <name evidence="3" type="ORF">L210DRAFT_3642848</name>
    <name evidence="2" type="ORF">L210DRAFT_3653793</name>
</gene>
<dbReference type="Proteomes" id="UP001194468">
    <property type="component" value="Unassembled WGS sequence"/>
</dbReference>
<evidence type="ECO:0000256" key="1">
    <source>
        <dbReference type="SAM" id="MobiDB-lite"/>
    </source>
</evidence>
<organism evidence="3 4">
    <name type="scientific">Boletus edulis BED1</name>
    <dbReference type="NCBI Taxonomy" id="1328754"/>
    <lineage>
        <taxon>Eukaryota</taxon>
        <taxon>Fungi</taxon>
        <taxon>Dikarya</taxon>
        <taxon>Basidiomycota</taxon>
        <taxon>Agaricomycotina</taxon>
        <taxon>Agaricomycetes</taxon>
        <taxon>Agaricomycetidae</taxon>
        <taxon>Boletales</taxon>
        <taxon>Boletineae</taxon>
        <taxon>Boletaceae</taxon>
        <taxon>Boletoideae</taxon>
        <taxon>Boletus</taxon>
    </lineage>
</organism>
<sequence>MAALWLSSPPETFPRPSLPPTLSPTPSAPILPATRRPLPSSSSPWTASSTSSSLFPLALSSVWRRHRAHRAPLPPPPPLVILARDNVLAILAILKGLFSVDWLSPIVRVVPHVAESSRPRLRLLIRPNTLNTSSAARRLYS</sequence>
<dbReference type="EMBL" id="WHUW01000113">
    <property type="protein sequence ID" value="KAF8423705.1"/>
    <property type="molecule type" value="Genomic_DNA"/>
</dbReference>
<accession>A0AAD4BZS0</accession>
<evidence type="ECO:0000313" key="2">
    <source>
        <dbReference type="EMBL" id="KAF8423705.1"/>
    </source>
</evidence>
<name>A0AAD4BZS0_BOLED</name>
<evidence type="ECO:0000313" key="4">
    <source>
        <dbReference type="Proteomes" id="UP001194468"/>
    </source>
</evidence>
<feature type="compositionally biased region" description="Low complexity" evidence="1">
    <location>
        <begin position="30"/>
        <end position="52"/>
    </location>
</feature>
<feature type="compositionally biased region" description="Pro residues" evidence="1">
    <location>
        <begin position="11"/>
        <end position="29"/>
    </location>
</feature>
<reference evidence="3" key="1">
    <citation type="submission" date="2019-10" db="EMBL/GenBank/DDBJ databases">
        <authorList>
            <consortium name="DOE Joint Genome Institute"/>
            <person name="Kuo A."/>
            <person name="Miyauchi S."/>
            <person name="Kiss E."/>
            <person name="Drula E."/>
            <person name="Kohler A."/>
            <person name="Sanchez-Garcia M."/>
            <person name="Andreopoulos B."/>
            <person name="Barry K.W."/>
            <person name="Bonito G."/>
            <person name="Buee M."/>
            <person name="Carver A."/>
            <person name="Chen C."/>
            <person name="Cichocki N."/>
            <person name="Clum A."/>
            <person name="Culley D."/>
            <person name="Crous P.W."/>
            <person name="Fauchery L."/>
            <person name="Girlanda M."/>
            <person name="Hayes R."/>
            <person name="Keri Z."/>
            <person name="LaButti K."/>
            <person name="Lipzen A."/>
            <person name="Lombard V."/>
            <person name="Magnuson J."/>
            <person name="Maillard F."/>
            <person name="Morin E."/>
            <person name="Murat C."/>
            <person name="Nolan M."/>
            <person name="Ohm R."/>
            <person name="Pangilinan J."/>
            <person name="Pereira M."/>
            <person name="Perotto S."/>
            <person name="Peter M."/>
            <person name="Riley R."/>
            <person name="Sitrit Y."/>
            <person name="Stielow B."/>
            <person name="Szollosi G."/>
            <person name="Zifcakova L."/>
            <person name="Stursova M."/>
            <person name="Spatafora J.W."/>
            <person name="Tedersoo L."/>
            <person name="Vaario L.-M."/>
            <person name="Yamada A."/>
            <person name="Yan M."/>
            <person name="Wang P."/>
            <person name="Xu J."/>
            <person name="Bruns T."/>
            <person name="Baldrian P."/>
            <person name="Vilgalys R."/>
            <person name="Henrissat B."/>
            <person name="Grigoriev I.V."/>
            <person name="Hibbett D."/>
            <person name="Nagy L.G."/>
            <person name="Martin F.M."/>
        </authorList>
    </citation>
    <scope>NUCLEOTIDE SEQUENCE</scope>
    <source>
        <strain evidence="3">BED1</strain>
    </source>
</reference>
<dbReference type="AlphaFoldDB" id="A0AAD4BZS0"/>
<reference evidence="3" key="2">
    <citation type="journal article" date="2020" name="Nat. Commun.">
        <title>Large-scale genome sequencing of mycorrhizal fungi provides insights into the early evolution of symbiotic traits.</title>
        <authorList>
            <person name="Miyauchi S."/>
            <person name="Kiss E."/>
            <person name="Kuo A."/>
            <person name="Drula E."/>
            <person name="Kohler A."/>
            <person name="Sanchez-Garcia M."/>
            <person name="Morin E."/>
            <person name="Andreopoulos B."/>
            <person name="Barry K.W."/>
            <person name="Bonito G."/>
            <person name="Buee M."/>
            <person name="Carver A."/>
            <person name="Chen C."/>
            <person name="Cichocki N."/>
            <person name="Clum A."/>
            <person name="Culley D."/>
            <person name="Crous P.W."/>
            <person name="Fauchery L."/>
            <person name="Girlanda M."/>
            <person name="Hayes R.D."/>
            <person name="Keri Z."/>
            <person name="LaButti K."/>
            <person name="Lipzen A."/>
            <person name="Lombard V."/>
            <person name="Magnuson J."/>
            <person name="Maillard F."/>
            <person name="Murat C."/>
            <person name="Nolan M."/>
            <person name="Ohm R.A."/>
            <person name="Pangilinan J."/>
            <person name="Pereira M.F."/>
            <person name="Perotto S."/>
            <person name="Peter M."/>
            <person name="Pfister S."/>
            <person name="Riley R."/>
            <person name="Sitrit Y."/>
            <person name="Stielow J.B."/>
            <person name="Szollosi G."/>
            <person name="Zifcakova L."/>
            <person name="Stursova M."/>
            <person name="Spatafora J.W."/>
            <person name="Tedersoo L."/>
            <person name="Vaario L.M."/>
            <person name="Yamada A."/>
            <person name="Yan M."/>
            <person name="Wang P."/>
            <person name="Xu J."/>
            <person name="Bruns T."/>
            <person name="Baldrian P."/>
            <person name="Vilgalys R."/>
            <person name="Dunand C."/>
            <person name="Henrissat B."/>
            <person name="Grigoriev I.V."/>
            <person name="Hibbett D."/>
            <person name="Nagy L.G."/>
            <person name="Martin F.M."/>
        </authorList>
    </citation>
    <scope>NUCLEOTIDE SEQUENCE</scope>
    <source>
        <strain evidence="3">BED1</strain>
    </source>
</reference>